<sequence>MRIAVKYDAVEIADSRVAGHDSAATLVRRILRVFPGSAVIGAGPRRCDGFDLLPLEFCDPASTLVVNMDVLDSLEVWRTLRRSAGPDAPDPHVMNFLWWPPSTLQHAVDRAALALSCALVPTFADSERTAHEVSEVVARWTVAPLAERARIGWVNLGFRLDHVQPRADAGGAPVVLYPATSLSERKRPDLFLDVVERVHEQVPIRVEARLVESHLIRDLALRMSRRSWMWVGPLTATREDYWGALARTTAFLATASEESYGMEYVEALAAGAVGVFPDLPWVHALLPAGYPLLYRTRDEAVALLRRAVTEADVCRREVDLAVGGSLSAVLRTEHSDAVFDRALRARVTEWFGSPARV</sequence>
<accession>A0A5C5B808</accession>
<name>A0A5C5B808_9MICO</name>
<dbReference type="GO" id="GO:0016740">
    <property type="term" value="F:transferase activity"/>
    <property type="evidence" value="ECO:0007669"/>
    <property type="project" value="UniProtKB-KW"/>
</dbReference>
<organism evidence="1 2">
    <name type="scientific">Miniimonas arenae</name>
    <dbReference type="NCBI Taxonomy" id="676201"/>
    <lineage>
        <taxon>Bacteria</taxon>
        <taxon>Bacillati</taxon>
        <taxon>Actinomycetota</taxon>
        <taxon>Actinomycetes</taxon>
        <taxon>Micrococcales</taxon>
        <taxon>Beutenbergiaceae</taxon>
        <taxon>Miniimonas</taxon>
    </lineage>
</organism>
<evidence type="ECO:0000313" key="2">
    <source>
        <dbReference type="Proteomes" id="UP000313849"/>
    </source>
</evidence>
<protein>
    <submittedName>
        <fullName evidence="1">Glycosyltransferase family 1 protein</fullName>
    </submittedName>
</protein>
<comment type="caution">
    <text evidence="1">The sequence shown here is derived from an EMBL/GenBank/DDBJ whole genome shotgun (WGS) entry which is preliminary data.</text>
</comment>
<dbReference type="OrthoDB" id="3247161at2"/>
<dbReference type="EMBL" id="VENP01000070">
    <property type="protein sequence ID" value="TNU73040.1"/>
    <property type="molecule type" value="Genomic_DNA"/>
</dbReference>
<dbReference type="Gene3D" id="3.40.50.2000">
    <property type="entry name" value="Glycogen Phosphorylase B"/>
    <property type="match status" value="1"/>
</dbReference>
<gene>
    <name evidence="1" type="ORF">FH969_13520</name>
</gene>
<reference evidence="1 2" key="1">
    <citation type="submission" date="2019-06" db="EMBL/GenBank/DDBJ databases">
        <title>Draft genome sequence of Miniimonas arenae KCTC 19750T isolated from sea sand.</title>
        <authorList>
            <person name="Park S.-J."/>
        </authorList>
    </citation>
    <scope>NUCLEOTIDE SEQUENCE [LARGE SCALE GENOMIC DNA]</scope>
    <source>
        <strain evidence="1 2">KCTC 19750</strain>
    </source>
</reference>
<dbReference type="Proteomes" id="UP000313849">
    <property type="component" value="Unassembled WGS sequence"/>
</dbReference>
<evidence type="ECO:0000313" key="1">
    <source>
        <dbReference type="EMBL" id="TNU73040.1"/>
    </source>
</evidence>
<proteinExistence type="predicted"/>
<dbReference type="SUPFAM" id="SSF53756">
    <property type="entry name" value="UDP-Glycosyltransferase/glycogen phosphorylase"/>
    <property type="match status" value="1"/>
</dbReference>
<keyword evidence="2" id="KW-1185">Reference proteome</keyword>
<keyword evidence="1" id="KW-0808">Transferase</keyword>
<dbReference type="AlphaFoldDB" id="A0A5C5B808"/>